<dbReference type="Gene3D" id="3.30.70.20">
    <property type="match status" value="1"/>
</dbReference>
<name>A0A3N5B170_9THEO</name>
<comment type="function">
    <text evidence="6">Ferredoxins are iron-sulfur proteins that transfer electrons in a wide variety of metabolic reactions.</text>
</comment>
<dbReference type="Pfam" id="PF13370">
    <property type="entry name" value="Fer4_13"/>
    <property type="match status" value="1"/>
</dbReference>
<evidence type="ECO:0000256" key="6">
    <source>
        <dbReference type="RuleBase" id="RU368020"/>
    </source>
</evidence>
<evidence type="ECO:0000256" key="3">
    <source>
        <dbReference type="ARBA" id="ARBA00022982"/>
    </source>
</evidence>
<feature type="domain" description="4Fe-4S ferredoxin-type" evidence="7">
    <location>
        <begin position="1"/>
        <end position="29"/>
    </location>
</feature>
<keyword evidence="1 6" id="KW-0813">Transport</keyword>
<dbReference type="Proteomes" id="UP000282654">
    <property type="component" value="Unassembled WGS sequence"/>
</dbReference>
<dbReference type="SUPFAM" id="SSF54862">
    <property type="entry name" value="4Fe-4S ferredoxins"/>
    <property type="match status" value="1"/>
</dbReference>
<dbReference type="PANTHER" id="PTHR36923:SF3">
    <property type="entry name" value="FERREDOXIN"/>
    <property type="match status" value="1"/>
</dbReference>
<dbReference type="GO" id="GO:0009055">
    <property type="term" value="F:electron transfer activity"/>
    <property type="evidence" value="ECO:0007669"/>
    <property type="project" value="UniProtKB-UniRule"/>
</dbReference>
<dbReference type="PRINTS" id="PR00352">
    <property type="entry name" value="3FE4SFRDOXIN"/>
</dbReference>
<evidence type="ECO:0000256" key="1">
    <source>
        <dbReference type="ARBA" id="ARBA00022448"/>
    </source>
</evidence>
<dbReference type="InterPro" id="IPR017896">
    <property type="entry name" value="4Fe4S_Fe-S-bd"/>
</dbReference>
<organism evidence="8 9">
    <name type="scientific">Thermodesulfitimonas autotrophica</name>
    <dbReference type="NCBI Taxonomy" id="1894989"/>
    <lineage>
        <taxon>Bacteria</taxon>
        <taxon>Bacillati</taxon>
        <taxon>Bacillota</taxon>
        <taxon>Clostridia</taxon>
        <taxon>Thermoanaerobacterales</taxon>
        <taxon>Thermoanaerobacteraceae</taxon>
        <taxon>Thermodesulfitimonas</taxon>
    </lineage>
</organism>
<keyword evidence="2 6" id="KW-0479">Metal-binding</keyword>
<dbReference type="InterPro" id="IPR017900">
    <property type="entry name" value="4Fe4S_Fe_S_CS"/>
</dbReference>
<keyword evidence="3 6" id="KW-0249">Electron transport</keyword>
<dbReference type="InterPro" id="IPR051269">
    <property type="entry name" value="Fe-S_cluster_ET"/>
</dbReference>
<dbReference type="PANTHER" id="PTHR36923">
    <property type="entry name" value="FERREDOXIN"/>
    <property type="match status" value="1"/>
</dbReference>
<keyword evidence="9" id="KW-1185">Reference proteome</keyword>
<evidence type="ECO:0000256" key="2">
    <source>
        <dbReference type="ARBA" id="ARBA00022723"/>
    </source>
</evidence>
<evidence type="ECO:0000313" key="9">
    <source>
        <dbReference type="Proteomes" id="UP000282654"/>
    </source>
</evidence>
<evidence type="ECO:0000256" key="4">
    <source>
        <dbReference type="ARBA" id="ARBA00023004"/>
    </source>
</evidence>
<protein>
    <recommendedName>
        <fullName evidence="6">Ferredoxin</fullName>
    </recommendedName>
</protein>
<accession>A0A3N5B170</accession>
<sequence length="63" mass="6771">MRVEVDPDLCIGCGTCVDLCPGVFEWSEEEEKAVATGSEVPEDLEDACQEAVESCPTEAIKAH</sequence>
<proteinExistence type="predicted"/>
<evidence type="ECO:0000259" key="7">
    <source>
        <dbReference type="PROSITE" id="PS51379"/>
    </source>
</evidence>
<dbReference type="PROSITE" id="PS51379">
    <property type="entry name" value="4FE4S_FER_2"/>
    <property type="match status" value="1"/>
</dbReference>
<gene>
    <name evidence="8" type="ORF">EDD75_0178</name>
</gene>
<dbReference type="OrthoDB" id="9803319at2"/>
<reference evidence="8 9" key="1">
    <citation type="submission" date="2018-11" db="EMBL/GenBank/DDBJ databases">
        <title>Genomic Encyclopedia of Type Strains, Phase IV (KMG-IV): sequencing the most valuable type-strain genomes for metagenomic binning, comparative biology and taxonomic classification.</title>
        <authorList>
            <person name="Goeker M."/>
        </authorList>
    </citation>
    <scope>NUCLEOTIDE SEQUENCE [LARGE SCALE GENOMIC DNA]</scope>
    <source>
        <strain evidence="8 9">DSM 102936</strain>
    </source>
</reference>
<keyword evidence="4 6" id="KW-0408">Iron</keyword>
<comment type="caution">
    <text evidence="8">The sequence shown here is derived from an EMBL/GenBank/DDBJ whole genome shotgun (WGS) entry which is preliminary data.</text>
</comment>
<dbReference type="GO" id="GO:0051536">
    <property type="term" value="F:iron-sulfur cluster binding"/>
    <property type="evidence" value="ECO:0007669"/>
    <property type="project" value="UniProtKB-KW"/>
</dbReference>
<dbReference type="GO" id="GO:0005506">
    <property type="term" value="F:iron ion binding"/>
    <property type="evidence" value="ECO:0007669"/>
    <property type="project" value="UniProtKB-UniRule"/>
</dbReference>
<dbReference type="RefSeq" id="WP_123926680.1">
    <property type="nucleotide sequence ID" value="NZ_DAITJO010000078.1"/>
</dbReference>
<keyword evidence="5 6" id="KW-0411">Iron-sulfur</keyword>
<evidence type="ECO:0000256" key="5">
    <source>
        <dbReference type="ARBA" id="ARBA00023014"/>
    </source>
</evidence>
<evidence type="ECO:0000313" key="8">
    <source>
        <dbReference type="EMBL" id="RPF49370.1"/>
    </source>
</evidence>
<dbReference type="AlphaFoldDB" id="A0A3N5B170"/>
<dbReference type="EMBL" id="RKRE01000001">
    <property type="protein sequence ID" value="RPF49370.1"/>
    <property type="molecule type" value="Genomic_DNA"/>
</dbReference>
<dbReference type="InterPro" id="IPR001080">
    <property type="entry name" value="3Fe4S_ferredoxin"/>
</dbReference>
<dbReference type="PROSITE" id="PS00198">
    <property type="entry name" value="4FE4S_FER_1"/>
    <property type="match status" value="1"/>
</dbReference>